<evidence type="ECO:0008006" key="6">
    <source>
        <dbReference type="Google" id="ProtNLM"/>
    </source>
</evidence>
<protein>
    <recommendedName>
        <fullName evidence="6">Hydroxymethylglutaryl-coenzyme A synthase N-terminal domain-containing protein</fullName>
    </recommendedName>
</protein>
<dbReference type="InterPro" id="IPR013528">
    <property type="entry name" value="HMG_CoA_synth_N"/>
</dbReference>
<evidence type="ECO:0000259" key="4">
    <source>
        <dbReference type="Pfam" id="PF08540"/>
    </source>
</evidence>
<dbReference type="Gene3D" id="3.40.47.10">
    <property type="match status" value="1"/>
</dbReference>
<dbReference type="EMBL" id="UINC01000412">
    <property type="protein sequence ID" value="SUZ54867.1"/>
    <property type="molecule type" value="Genomic_DNA"/>
</dbReference>
<dbReference type="InterPro" id="IPR013746">
    <property type="entry name" value="HMG_CoA_synt_C_dom"/>
</dbReference>
<gene>
    <name evidence="5" type="ORF">METZ01_LOCUS7721</name>
</gene>
<name>A0A381NK17_9ZZZZ</name>
<evidence type="ECO:0000256" key="2">
    <source>
        <dbReference type="ARBA" id="ARBA00022679"/>
    </source>
</evidence>
<dbReference type="PANTHER" id="PTHR43323">
    <property type="entry name" value="3-HYDROXY-3-METHYLGLUTARYL COENZYME A SYNTHASE"/>
    <property type="match status" value="1"/>
</dbReference>
<keyword evidence="2" id="KW-0808">Transferase</keyword>
<dbReference type="Pfam" id="PF01154">
    <property type="entry name" value="HMG_CoA_synt_N"/>
    <property type="match status" value="1"/>
</dbReference>
<dbReference type="GO" id="GO:0004421">
    <property type="term" value="F:hydroxymethylglutaryl-CoA synthase activity"/>
    <property type="evidence" value="ECO:0007669"/>
    <property type="project" value="InterPro"/>
</dbReference>
<reference evidence="5" key="1">
    <citation type="submission" date="2018-05" db="EMBL/GenBank/DDBJ databases">
        <authorList>
            <person name="Lanie J.A."/>
            <person name="Ng W.-L."/>
            <person name="Kazmierczak K.M."/>
            <person name="Andrzejewski T.M."/>
            <person name="Davidsen T.M."/>
            <person name="Wayne K.J."/>
            <person name="Tettelin H."/>
            <person name="Glass J.I."/>
            <person name="Rusch D."/>
            <person name="Podicherti R."/>
            <person name="Tsui H.-C.T."/>
            <person name="Winkler M.E."/>
        </authorList>
    </citation>
    <scope>NUCLEOTIDE SEQUENCE</scope>
</reference>
<dbReference type="GO" id="GO:0006084">
    <property type="term" value="P:acetyl-CoA metabolic process"/>
    <property type="evidence" value="ECO:0007669"/>
    <property type="project" value="InterPro"/>
</dbReference>
<comment type="similarity">
    <text evidence="1">Belongs to the thiolase-like superfamily. HMG-CoA synthase family.</text>
</comment>
<dbReference type="InterPro" id="IPR016039">
    <property type="entry name" value="Thiolase-like"/>
</dbReference>
<dbReference type="GO" id="GO:0010142">
    <property type="term" value="P:farnesyl diphosphate biosynthetic process, mevalonate pathway"/>
    <property type="evidence" value="ECO:0007669"/>
    <property type="project" value="InterPro"/>
</dbReference>
<dbReference type="SUPFAM" id="SSF53901">
    <property type="entry name" value="Thiolase-like"/>
    <property type="match status" value="2"/>
</dbReference>
<feature type="domain" description="Hydroxymethylglutaryl-coenzyme A synthase N-terminal" evidence="3">
    <location>
        <begin position="5"/>
        <end position="178"/>
    </location>
</feature>
<dbReference type="Pfam" id="PF08540">
    <property type="entry name" value="HMG_CoA_synt_C"/>
    <property type="match status" value="1"/>
</dbReference>
<proteinExistence type="inferred from homology"/>
<feature type="domain" description="Hydroxymethylglutaryl-coenzyme A synthase C-terminal" evidence="4">
    <location>
        <begin position="353"/>
        <end position="426"/>
    </location>
</feature>
<dbReference type="CDD" id="cd00827">
    <property type="entry name" value="init_cond_enzymes"/>
    <property type="match status" value="1"/>
</dbReference>
<evidence type="ECO:0000259" key="3">
    <source>
        <dbReference type="Pfam" id="PF01154"/>
    </source>
</evidence>
<dbReference type="PANTHER" id="PTHR43323:SF2">
    <property type="entry name" value="HYDROXYMETHYLGLUTARYL-COA SYNTHASE"/>
    <property type="match status" value="1"/>
</dbReference>
<dbReference type="AlphaFoldDB" id="A0A381NK17"/>
<accession>A0A381NK17</accession>
<evidence type="ECO:0000256" key="1">
    <source>
        <dbReference type="ARBA" id="ARBA00007061"/>
    </source>
</evidence>
<sequence length="490" mass="54798">MDHHRVGISGLATYLPPYRVDLSNWCDWTGNSKEKINHIIGSGFRILGPNQSIYTMAANAVLQLIESYDINPSDIGYLALGTESSTDNSTGSVIIKGMINDELIKRKVDPISVNCEVPEFKQACLSGIYAVKNAIRFIKSDAPESKAIVVCSDIALYQMGSSGEPTQGSGAAAILIESNPKIAEVHTNISGSASNYRLIDFRKPIHHRAKNPHKHSDLNLELPIYNGKYSATCYIDETINALADMSQKRNLDIAQHLREIPALFMHRPFHRMPITAFTIIYLYALSIGNSDDLDELSGYANIANVNNDDLFRELQQRPNISEYPLIGKINYEPLPLTQIVAKTCQKEKNFQDLILHKLEFGLELTKEMGNIYSGSIFGWLAAGLEDAIAQNIDWTNKEALLFGYGSGDAAEVIPISFVDNWQAAASKVKFSQSFGDCYNLSHEQYMYLRSEKKLNGIDHKLNKQFVVKKIGTEERDDFQDAGIEYYEYLS</sequence>
<evidence type="ECO:0000313" key="5">
    <source>
        <dbReference type="EMBL" id="SUZ54867.1"/>
    </source>
</evidence>
<organism evidence="5">
    <name type="scientific">marine metagenome</name>
    <dbReference type="NCBI Taxonomy" id="408172"/>
    <lineage>
        <taxon>unclassified sequences</taxon>
        <taxon>metagenomes</taxon>
        <taxon>ecological metagenomes</taxon>
    </lineage>
</organism>